<evidence type="ECO:0000313" key="2">
    <source>
        <dbReference type="Proteomes" id="UP000011135"/>
    </source>
</evidence>
<dbReference type="Proteomes" id="UP000011135">
    <property type="component" value="Unassembled WGS sequence"/>
</dbReference>
<gene>
    <name evidence="1" type="ORF">C900_03573</name>
</gene>
<accession>L8JTC3</accession>
<dbReference type="RefSeq" id="WP_009580949.1">
    <property type="nucleotide sequence ID" value="NZ_AMZN01000051.1"/>
</dbReference>
<organism evidence="1 2">
    <name type="scientific">Fulvivirga imtechensis AK7</name>
    <dbReference type="NCBI Taxonomy" id="1237149"/>
    <lineage>
        <taxon>Bacteria</taxon>
        <taxon>Pseudomonadati</taxon>
        <taxon>Bacteroidota</taxon>
        <taxon>Cytophagia</taxon>
        <taxon>Cytophagales</taxon>
        <taxon>Fulvivirgaceae</taxon>
        <taxon>Fulvivirga</taxon>
    </lineage>
</organism>
<dbReference type="AlphaFoldDB" id="L8JTC3"/>
<comment type="caution">
    <text evidence="1">The sequence shown here is derived from an EMBL/GenBank/DDBJ whole genome shotgun (WGS) entry which is preliminary data.</text>
</comment>
<keyword evidence="2" id="KW-1185">Reference proteome</keyword>
<proteinExistence type="predicted"/>
<dbReference type="EMBL" id="AMZN01000051">
    <property type="protein sequence ID" value="ELR70592.1"/>
    <property type="molecule type" value="Genomic_DNA"/>
</dbReference>
<sequence length="51" mass="5990">MEENTIFIDNSDFPEDGITEDFHHMKEGGHKFIFKKVDLLLSRLIPRADNK</sequence>
<protein>
    <submittedName>
        <fullName evidence="1">Uncharacterized protein</fullName>
    </submittedName>
</protein>
<evidence type="ECO:0000313" key="1">
    <source>
        <dbReference type="EMBL" id="ELR70592.1"/>
    </source>
</evidence>
<dbReference type="STRING" id="1237149.C900_03573"/>
<name>L8JTC3_9BACT</name>
<reference evidence="1 2" key="1">
    <citation type="submission" date="2012-12" db="EMBL/GenBank/DDBJ databases">
        <title>Genome assembly of Fulvivirga imtechensis AK7.</title>
        <authorList>
            <person name="Nupur N."/>
            <person name="Khatri I."/>
            <person name="Kumar R."/>
            <person name="Subramanian S."/>
            <person name="Pinnaka A."/>
        </authorList>
    </citation>
    <scope>NUCLEOTIDE SEQUENCE [LARGE SCALE GENOMIC DNA]</scope>
    <source>
        <strain evidence="1 2">AK7</strain>
    </source>
</reference>